<keyword evidence="1" id="KW-0812">Transmembrane</keyword>
<feature type="transmembrane region" description="Helical" evidence="1">
    <location>
        <begin position="257"/>
        <end position="277"/>
    </location>
</feature>
<keyword evidence="3" id="KW-1185">Reference proteome</keyword>
<organism evidence="2 3">
    <name type="scientific">Portibacter lacus</name>
    <dbReference type="NCBI Taxonomy" id="1099794"/>
    <lineage>
        <taxon>Bacteria</taxon>
        <taxon>Pseudomonadati</taxon>
        <taxon>Bacteroidota</taxon>
        <taxon>Saprospiria</taxon>
        <taxon>Saprospirales</taxon>
        <taxon>Haliscomenobacteraceae</taxon>
        <taxon>Portibacter</taxon>
    </lineage>
</organism>
<dbReference type="RefSeq" id="WP_235293912.1">
    <property type="nucleotide sequence ID" value="NZ_BSOH01000010.1"/>
</dbReference>
<keyword evidence="1" id="KW-1133">Transmembrane helix</keyword>
<dbReference type="AlphaFoldDB" id="A0AA37SM82"/>
<feature type="transmembrane region" description="Helical" evidence="1">
    <location>
        <begin position="90"/>
        <end position="114"/>
    </location>
</feature>
<reference evidence="2" key="1">
    <citation type="journal article" date="2014" name="Int. J. Syst. Evol. Microbiol.">
        <title>Complete genome sequence of Corynebacterium casei LMG S-19264T (=DSM 44701T), isolated from a smear-ripened cheese.</title>
        <authorList>
            <consortium name="US DOE Joint Genome Institute (JGI-PGF)"/>
            <person name="Walter F."/>
            <person name="Albersmeier A."/>
            <person name="Kalinowski J."/>
            <person name="Ruckert C."/>
        </authorList>
    </citation>
    <scope>NUCLEOTIDE SEQUENCE</scope>
    <source>
        <strain evidence="2">NBRC 108769</strain>
    </source>
</reference>
<protein>
    <recommendedName>
        <fullName evidence="4">Glycosyltransferase RgtA/B/C/D-like domain-containing protein</fullName>
    </recommendedName>
</protein>
<keyword evidence="1" id="KW-0472">Membrane</keyword>
<feature type="transmembrane region" description="Helical" evidence="1">
    <location>
        <begin position="335"/>
        <end position="356"/>
    </location>
</feature>
<sequence>MKFYKDYKFLLSMVIGLFYLAGLFVMDNWKGTMRNGDSSGYYIHAVSGLLHQDVGDYSKTIASYLEHYPKSAYLLDDPFWMKSTSTGKKYIKYSIGVAVMEAPAFFAAHLYSMISGYYKADGFSPPYIFAINAIQVVYIAIGFYLLAFVLAQYYSKSVVIATLLCIALGTNLFIQATYLTIAHTFLFFNFCWLIYLSFRFYKAPTYGRAALIGLVVGLIALIRVPEILSFFIPLFWGVYNKDTLLNRVAFFRKNVNFYLLAALVTALVFFPQLYYWYFVSGEWLFNPYGGEGFNFLDPHIIKGWFSYKNGWLVYTPIMIFSLIGLFFIKNKARAALLPLLLFVGLNSYVHYSYYTWNYFPGMGSRPMIESYPLLAFSFAAFLAFVFRSKITKYFFSGLLVLFIGLNLLQSWQFRQGILWTARSSKAFYWEVFGQLSPDRNSLRAFDSQEFQPDLEHLRLIKTLYLNDFEQEQYKNASNKYAKSGNQSLLVNQEFPDTLRVFNLGEEGIKPEDYIYLSVQAYRERKMDVKDRDGLESLVLRIYDENRKEVKWTNIKIASHIDNEENKIGSFHGIEKWDEAGFFIKIPNEANDSWSIDALIWNPNQYEMYIDDFQLKQYRKN</sequence>
<feature type="transmembrane region" description="Helical" evidence="1">
    <location>
        <begin position="7"/>
        <end position="26"/>
    </location>
</feature>
<evidence type="ECO:0000313" key="2">
    <source>
        <dbReference type="EMBL" id="GLR17213.1"/>
    </source>
</evidence>
<comment type="caution">
    <text evidence="2">The sequence shown here is derived from an EMBL/GenBank/DDBJ whole genome shotgun (WGS) entry which is preliminary data.</text>
</comment>
<dbReference type="EMBL" id="BSOH01000010">
    <property type="protein sequence ID" value="GLR17213.1"/>
    <property type="molecule type" value="Genomic_DNA"/>
</dbReference>
<accession>A0AA37SM82</accession>
<gene>
    <name evidence="2" type="ORF">GCM10007940_18280</name>
</gene>
<evidence type="ECO:0008006" key="4">
    <source>
        <dbReference type="Google" id="ProtNLM"/>
    </source>
</evidence>
<feature type="transmembrane region" description="Helical" evidence="1">
    <location>
        <begin position="210"/>
        <end position="236"/>
    </location>
</feature>
<feature type="transmembrane region" description="Helical" evidence="1">
    <location>
        <begin position="126"/>
        <end position="147"/>
    </location>
</feature>
<evidence type="ECO:0000313" key="3">
    <source>
        <dbReference type="Proteomes" id="UP001156666"/>
    </source>
</evidence>
<evidence type="ECO:0000256" key="1">
    <source>
        <dbReference type="SAM" id="Phobius"/>
    </source>
</evidence>
<feature type="transmembrane region" description="Helical" evidence="1">
    <location>
        <begin position="311"/>
        <end position="328"/>
    </location>
</feature>
<proteinExistence type="predicted"/>
<dbReference type="Proteomes" id="UP001156666">
    <property type="component" value="Unassembled WGS sequence"/>
</dbReference>
<name>A0AA37SM82_9BACT</name>
<feature type="transmembrane region" description="Helical" evidence="1">
    <location>
        <begin position="368"/>
        <end position="386"/>
    </location>
</feature>
<reference evidence="2" key="2">
    <citation type="submission" date="2023-01" db="EMBL/GenBank/DDBJ databases">
        <title>Draft genome sequence of Portibacter lacus strain NBRC 108769.</title>
        <authorList>
            <person name="Sun Q."/>
            <person name="Mori K."/>
        </authorList>
    </citation>
    <scope>NUCLEOTIDE SEQUENCE</scope>
    <source>
        <strain evidence="2">NBRC 108769</strain>
    </source>
</reference>
<feature type="transmembrane region" description="Helical" evidence="1">
    <location>
        <begin position="153"/>
        <end position="174"/>
    </location>
</feature>
<feature type="transmembrane region" description="Helical" evidence="1">
    <location>
        <begin position="393"/>
        <end position="411"/>
    </location>
</feature>